<dbReference type="AlphaFoldDB" id="A0A238H8H1"/>
<dbReference type="Pfam" id="PF12890">
    <property type="entry name" value="DHOase"/>
    <property type="match status" value="1"/>
</dbReference>
<keyword evidence="2" id="KW-0665">Pyrimidine biosynthesis</keyword>
<dbReference type="GO" id="GO:0004038">
    <property type="term" value="F:allantoinase activity"/>
    <property type="evidence" value="ECO:0007669"/>
    <property type="project" value="TreeGrafter"/>
</dbReference>
<evidence type="ECO:0000256" key="2">
    <source>
        <dbReference type="ARBA" id="ARBA00022975"/>
    </source>
</evidence>
<evidence type="ECO:0000256" key="1">
    <source>
        <dbReference type="ARBA" id="ARBA00022490"/>
    </source>
</evidence>
<dbReference type="GO" id="GO:0006221">
    <property type="term" value="P:pyrimidine nucleotide biosynthetic process"/>
    <property type="evidence" value="ECO:0007669"/>
    <property type="project" value="UniProtKB-KW"/>
</dbReference>
<evidence type="ECO:0000259" key="4">
    <source>
        <dbReference type="Pfam" id="PF12890"/>
    </source>
</evidence>
<accession>A0A238H8H1</accession>
<dbReference type="InterPro" id="IPR004722">
    <property type="entry name" value="DHOase"/>
</dbReference>
<organism evidence="5 6">
    <name type="scientific">Burkholderia singularis</name>
    <dbReference type="NCBI Taxonomy" id="1503053"/>
    <lineage>
        <taxon>Bacteria</taxon>
        <taxon>Pseudomonadati</taxon>
        <taxon>Pseudomonadota</taxon>
        <taxon>Betaproteobacteria</taxon>
        <taxon>Burkholderiales</taxon>
        <taxon>Burkholderiaceae</taxon>
        <taxon>Burkholderia</taxon>
        <taxon>pseudomallei group</taxon>
    </lineage>
</organism>
<dbReference type="GO" id="GO:0006145">
    <property type="term" value="P:purine nucleobase catabolic process"/>
    <property type="evidence" value="ECO:0007669"/>
    <property type="project" value="TreeGrafter"/>
</dbReference>
<dbReference type="GO" id="GO:0005737">
    <property type="term" value="C:cytoplasm"/>
    <property type="evidence" value="ECO:0007669"/>
    <property type="project" value="TreeGrafter"/>
</dbReference>
<evidence type="ECO:0000313" key="6">
    <source>
        <dbReference type="Proteomes" id="UP000198460"/>
    </source>
</evidence>
<dbReference type="EMBL" id="FXAN01000072">
    <property type="protein sequence ID" value="SMG01327.1"/>
    <property type="molecule type" value="Genomic_DNA"/>
</dbReference>
<dbReference type="InterPro" id="IPR024403">
    <property type="entry name" value="DHOase_cat"/>
</dbReference>
<dbReference type="Proteomes" id="UP000198460">
    <property type="component" value="Unassembled WGS sequence"/>
</dbReference>
<protein>
    <submittedName>
        <fullName evidence="5">Dihydroorotase</fullName>
        <ecNumber evidence="5">3.5.2.3</ecNumber>
    </submittedName>
</protein>
<dbReference type="PANTHER" id="PTHR43668:SF2">
    <property type="entry name" value="ALLANTOINASE"/>
    <property type="match status" value="1"/>
</dbReference>
<feature type="domain" description="Dihydroorotase catalytic" evidence="4">
    <location>
        <begin position="75"/>
        <end position="260"/>
    </location>
</feature>
<feature type="domain" description="Amidohydrolase-related" evidence="3">
    <location>
        <begin position="306"/>
        <end position="443"/>
    </location>
</feature>
<dbReference type="GO" id="GO:0046872">
    <property type="term" value="F:metal ion binding"/>
    <property type="evidence" value="ECO:0007669"/>
    <property type="project" value="InterPro"/>
</dbReference>
<dbReference type="CDD" id="cd01317">
    <property type="entry name" value="DHOase_IIa"/>
    <property type="match status" value="1"/>
</dbReference>
<dbReference type="Pfam" id="PF01979">
    <property type="entry name" value="Amidohydro_1"/>
    <property type="match status" value="1"/>
</dbReference>
<sequence>MPAAARRASDSTHSRIQRISRQRMKIHIKGGTVIDPAAGTERQADVFVAAGKIAAIGASAPADFNAAKTIDATGMIVAPGFVDLSARLREPGYEHKATLESEMAAAVAGGVTSLVCPPDTDPVLDEPGLVEMLKFRARNLHQAHVYPLGALTVGLKGSVITEMVELTEAGCIGFTQANVPVTDTQVLLRALQYASTYGYTVWLRPVDAFLAKGGVAASGPVASRLGLSGVPVAAETIALHTLFELMRVTGARVHVARLSSAAGIALVRAAKAEGLNVTCDVGVNHLHLIDVDIGYFDAQFRLDPPLRNERDREAIRAALADGTIDAICSDHTPVDDDEKLLPFAEATPGATGLELLLSLTVKWAREAGVPLAQALAKISSAPADVLKLPAGRIAEGAAADLCVFDPRAHWYVEPRALKSQGHNTPFLGYELPTQVCATLVAGQVAFERR</sequence>
<dbReference type="InterPro" id="IPR006680">
    <property type="entry name" value="Amidohydro-rel"/>
</dbReference>
<dbReference type="PANTHER" id="PTHR43668">
    <property type="entry name" value="ALLANTOINASE"/>
    <property type="match status" value="1"/>
</dbReference>
<name>A0A238H8H1_9BURK</name>
<dbReference type="NCBIfam" id="NF005791">
    <property type="entry name" value="PRK07627.1"/>
    <property type="match status" value="1"/>
</dbReference>
<dbReference type="SUPFAM" id="SSF51556">
    <property type="entry name" value="Metallo-dependent hydrolases"/>
    <property type="match status" value="1"/>
</dbReference>
<dbReference type="EC" id="3.5.2.3" evidence="5"/>
<keyword evidence="1" id="KW-0963">Cytoplasm</keyword>
<gene>
    <name evidence="5" type="ORF">BSIN_0543</name>
</gene>
<dbReference type="InterPro" id="IPR050138">
    <property type="entry name" value="DHOase/Allantoinase_Hydrolase"/>
</dbReference>
<proteinExistence type="predicted"/>
<reference evidence="5 6" key="1">
    <citation type="submission" date="2017-04" db="EMBL/GenBank/DDBJ databases">
        <authorList>
            <person name="Afonso C.L."/>
            <person name="Miller P.J."/>
            <person name="Scott M.A."/>
            <person name="Spackman E."/>
            <person name="Goraichik I."/>
            <person name="Dimitrov K.M."/>
            <person name="Suarez D.L."/>
            <person name="Swayne D.E."/>
        </authorList>
    </citation>
    <scope>NUCLEOTIDE SEQUENCE [LARGE SCALE GENOMIC DNA]</scope>
    <source>
        <strain evidence="5">LMG 28154</strain>
    </source>
</reference>
<dbReference type="GO" id="GO:0004151">
    <property type="term" value="F:dihydroorotase activity"/>
    <property type="evidence" value="ECO:0007669"/>
    <property type="project" value="UniProtKB-EC"/>
</dbReference>
<dbReference type="NCBIfam" id="TIGR00857">
    <property type="entry name" value="pyrC_multi"/>
    <property type="match status" value="1"/>
</dbReference>
<dbReference type="InterPro" id="IPR011059">
    <property type="entry name" value="Metal-dep_hydrolase_composite"/>
</dbReference>
<keyword evidence="5" id="KW-0378">Hydrolase</keyword>
<dbReference type="SUPFAM" id="SSF51338">
    <property type="entry name" value="Composite domain of metallo-dependent hydrolases"/>
    <property type="match status" value="1"/>
</dbReference>
<dbReference type="Gene3D" id="2.30.40.10">
    <property type="entry name" value="Urease, subunit C, domain 1"/>
    <property type="match status" value="1"/>
</dbReference>
<evidence type="ECO:0000259" key="3">
    <source>
        <dbReference type="Pfam" id="PF01979"/>
    </source>
</evidence>
<evidence type="ECO:0000313" key="5">
    <source>
        <dbReference type="EMBL" id="SMG01327.1"/>
    </source>
</evidence>
<dbReference type="Gene3D" id="3.20.20.140">
    <property type="entry name" value="Metal-dependent hydrolases"/>
    <property type="match status" value="1"/>
</dbReference>
<dbReference type="InterPro" id="IPR032466">
    <property type="entry name" value="Metal_Hydrolase"/>
</dbReference>